<dbReference type="PROSITE" id="PS00070">
    <property type="entry name" value="ALDEHYDE_DEHYDR_CYS"/>
    <property type="match status" value="1"/>
</dbReference>
<dbReference type="GO" id="GO:0004030">
    <property type="term" value="F:aldehyde dehydrogenase [NAD(P)+] activity"/>
    <property type="evidence" value="ECO:0007669"/>
    <property type="project" value="UniProtKB-EC"/>
</dbReference>
<evidence type="ECO:0000256" key="2">
    <source>
        <dbReference type="ARBA" id="ARBA00023002"/>
    </source>
</evidence>
<organism evidence="6 7">
    <name type="scientific">Mycolicibacterium vanbaalenii</name>
    <name type="common">Mycobacterium vanbaalenii</name>
    <dbReference type="NCBI Taxonomy" id="110539"/>
    <lineage>
        <taxon>Bacteria</taxon>
        <taxon>Bacillati</taxon>
        <taxon>Actinomycetota</taxon>
        <taxon>Actinomycetes</taxon>
        <taxon>Mycobacteriales</taxon>
        <taxon>Mycobacteriaceae</taxon>
        <taxon>Mycolicibacterium</taxon>
    </lineage>
</organism>
<proteinExistence type="inferred from homology"/>
<reference evidence="6 7" key="1">
    <citation type="submission" date="2019-11" db="EMBL/GenBank/DDBJ databases">
        <authorList>
            <person name="Holert J."/>
        </authorList>
    </citation>
    <scope>NUCLEOTIDE SEQUENCE [LARGE SCALE GENOMIC DNA]</scope>
    <source>
        <strain evidence="6">BC8_1</strain>
    </source>
</reference>
<name>A0A5S9RB70_MYCVN</name>
<dbReference type="InterPro" id="IPR015590">
    <property type="entry name" value="Aldehyde_DH_dom"/>
</dbReference>
<evidence type="ECO:0000313" key="7">
    <source>
        <dbReference type="Proteomes" id="UP000430146"/>
    </source>
</evidence>
<dbReference type="Gene3D" id="3.40.605.10">
    <property type="entry name" value="Aldehyde Dehydrogenase, Chain A, domain 1"/>
    <property type="match status" value="1"/>
</dbReference>
<evidence type="ECO:0000256" key="1">
    <source>
        <dbReference type="ARBA" id="ARBA00009986"/>
    </source>
</evidence>
<feature type="active site" evidence="3">
    <location>
        <position position="250"/>
    </location>
</feature>
<protein>
    <submittedName>
        <fullName evidence="6">Aldehyde dehydrogenase, thermostable</fullName>
        <ecNumber evidence="6">1.2.1.5</ecNumber>
    </submittedName>
</protein>
<dbReference type="FunFam" id="3.40.605.10:FF:000007">
    <property type="entry name" value="NAD/NADP-dependent betaine aldehyde dehydrogenase"/>
    <property type="match status" value="1"/>
</dbReference>
<comment type="similarity">
    <text evidence="1 4">Belongs to the aldehyde dehydrogenase family.</text>
</comment>
<dbReference type="Pfam" id="PF00171">
    <property type="entry name" value="Aldedh"/>
    <property type="match status" value="1"/>
</dbReference>
<dbReference type="InterPro" id="IPR016161">
    <property type="entry name" value="Ald_DH/histidinol_DH"/>
</dbReference>
<dbReference type="EC" id="1.2.1.5" evidence="6"/>
<evidence type="ECO:0000256" key="4">
    <source>
        <dbReference type="RuleBase" id="RU003345"/>
    </source>
</evidence>
<dbReference type="AlphaFoldDB" id="A0A5S9RB70"/>
<sequence>MPDQLRLLHLIDGQWREGGGQRFLDLNPALPGQIVAEGLEATEGEVDDAVCAARKSARDWAATPIHERAQVLWRAAELLESRAEEFGTELTREEGKTLGEGVGEVRRAAQVLRYYAGSADRGAGEVYSSARRGERLLVVRRPVGVVAAITPFNFPIAIPAWKIAAALVYGNTVVWKPAMSVPLLAMRLAQVFTEAGLPNGVLNLVYGQNATGAALVGHALVNAVTFTGSTQVGRHIAADCARRGVSVQAEMGGKNAAIVLRDADVELALDQVVAGAFRSAGQKCTATSRLVLDAPIADEFLQLLQRRVAALQIGDPLDPSVNVGPVIDGYARDRIASEVAAAIAAGATVVAAADQRRANSDDTGFYISPTVLEVEHPKAPIWEREIFGPILAVQRADGFAQAVQMANEGDFGLSASIFTQDVTAALAAIDSIDVGVLHVNSETAGADPHVPFGGLKASGMGPKEQGEAARDFFTQSTTVYLTGGRSPHRLPFDLAAL</sequence>
<evidence type="ECO:0000256" key="3">
    <source>
        <dbReference type="PROSITE-ProRule" id="PRU10007"/>
    </source>
</evidence>
<accession>A0A5S9RB70</accession>
<dbReference type="Gene3D" id="3.40.309.10">
    <property type="entry name" value="Aldehyde Dehydrogenase, Chain A, domain 2"/>
    <property type="match status" value="1"/>
</dbReference>
<keyword evidence="2 4" id="KW-0560">Oxidoreductase</keyword>
<dbReference type="PROSITE" id="PS00687">
    <property type="entry name" value="ALDEHYDE_DEHYDR_GLU"/>
    <property type="match status" value="1"/>
</dbReference>
<dbReference type="InterPro" id="IPR016163">
    <property type="entry name" value="Ald_DH_C"/>
</dbReference>
<dbReference type="InterPro" id="IPR016162">
    <property type="entry name" value="Ald_DH_N"/>
</dbReference>
<dbReference type="PANTHER" id="PTHR11699">
    <property type="entry name" value="ALDEHYDE DEHYDROGENASE-RELATED"/>
    <property type="match status" value="1"/>
</dbReference>
<dbReference type="RefSeq" id="WP_234897804.1">
    <property type="nucleotide sequence ID" value="NZ_CACSIP010000075.1"/>
</dbReference>
<dbReference type="EMBL" id="CACSIP010000075">
    <property type="protein sequence ID" value="CAA0137534.1"/>
    <property type="molecule type" value="Genomic_DNA"/>
</dbReference>
<dbReference type="SUPFAM" id="SSF53720">
    <property type="entry name" value="ALDH-like"/>
    <property type="match status" value="1"/>
</dbReference>
<dbReference type="InterPro" id="IPR016160">
    <property type="entry name" value="Ald_DH_CS_CYS"/>
</dbReference>
<dbReference type="InterPro" id="IPR029510">
    <property type="entry name" value="Ald_DH_CS_GLU"/>
</dbReference>
<dbReference type="Proteomes" id="UP000430146">
    <property type="component" value="Unassembled WGS sequence"/>
</dbReference>
<gene>
    <name evidence="6" type="primary">aldHT_1</name>
    <name evidence="6" type="ORF">AELLOGFF_02277</name>
</gene>
<keyword evidence="7" id="KW-1185">Reference proteome</keyword>
<evidence type="ECO:0000259" key="5">
    <source>
        <dbReference type="Pfam" id="PF00171"/>
    </source>
</evidence>
<evidence type="ECO:0000313" key="6">
    <source>
        <dbReference type="EMBL" id="CAA0137534.1"/>
    </source>
</evidence>
<feature type="domain" description="Aldehyde dehydrogenase" evidence="5">
    <location>
        <begin position="15"/>
        <end position="479"/>
    </location>
</feature>